<name>A0AAV2D2C2_9ROSI</name>
<feature type="domain" description="Retrotransposon gag" evidence="1">
    <location>
        <begin position="2"/>
        <end position="88"/>
    </location>
</feature>
<accession>A0AAV2D2C2</accession>
<protein>
    <recommendedName>
        <fullName evidence="1">Retrotransposon gag domain-containing protein</fullName>
    </recommendedName>
</protein>
<dbReference type="EMBL" id="OZ034814">
    <property type="protein sequence ID" value="CAL1362653.1"/>
    <property type="molecule type" value="Genomic_DNA"/>
</dbReference>
<sequence>MEGDTNQWWEWMDRTYQTSNMAITWLLFKEELWARFGPTESALSHEALAKIKQTGSLGDYLLDFEKLGNRCYGWTEEALIGSFIGGLKVEISDAIRMFRPTTVREVIRLTKVKSEELSKH</sequence>
<proteinExistence type="predicted"/>
<dbReference type="Pfam" id="PF03732">
    <property type="entry name" value="Retrotrans_gag"/>
    <property type="match status" value="1"/>
</dbReference>
<organism evidence="2 3">
    <name type="scientific">Linum trigynum</name>
    <dbReference type="NCBI Taxonomy" id="586398"/>
    <lineage>
        <taxon>Eukaryota</taxon>
        <taxon>Viridiplantae</taxon>
        <taxon>Streptophyta</taxon>
        <taxon>Embryophyta</taxon>
        <taxon>Tracheophyta</taxon>
        <taxon>Spermatophyta</taxon>
        <taxon>Magnoliopsida</taxon>
        <taxon>eudicotyledons</taxon>
        <taxon>Gunneridae</taxon>
        <taxon>Pentapetalae</taxon>
        <taxon>rosids</taxon>
        <taxon>fabids</taxon>
        <taxon>Malpighiales</taxon>
        <taxon>Linaceae</taxon>
        <taxon>Linum</taxon>
    </lineage>
</organism>
<reference evidence="2 3" key="1">
    <citation type="submission" date="2024-04" db="EMBL/GenBank/DDBJ databases">
        <authorList>
            <person name="Fracassetti M."/>
        </authorList>
    </citation>
    <scope>NUCLEOTIDE SEQUENCE [LARGE SCALE GENOMIC DNA]</scope>
</reference>
<evidence type="ECO:0000313" key="2">
    <source>
        <dbReference type="EMBL" id="CAL1362653.1"/>
    </source>
</evidence>
<evidence type="ECO:0000313" key="3">
    <source>
        <dbReference type="Proteomes" id="UP001497516"/>
    </source>
</evidence>
<dbReference type="Proteomes" id="UP001497516">
    <property type="component" value="Chromosome 10"/>
</dbReference>
<evidence type="ECO:0000259" key="1">
    <source>
        <dbReference type="Pfam" id="PF03732"/>
    </source>
</evidence>
<dbReference type="AlphaFoldDB" id="A0AAV2D2C2"/>
<keyword evidence="3" id="KW-1185">Reference proteome</keyword>
<dbReference type="InterPro" id="IPR005162">
    <property type="entry name" value="Retrotrans_gag_dom"/>
</dbReference>
<gene>
    <name evidence="2" type="ORF">LTRI10_LOCUS9556</name>
</gene>